<keyword evidence="1" id="KW-0812">Transmembrane</keyword>
<reference evidence="2 3" key="1">
    <citation type="journal article" date="2014" name="PLoS ONE">
        <title>Grimontia indica AK16(T), sp. nov., Isolated from a Seawater Sample Reports the Presence of Pathogenic Genes Similar to Vibrio Genus.</title>
        <authorList>
            <person name="Singh A."/>
            <person name="Vaidya B."/>
            <person name="Khatri I."/>
            <person name="Srinivas T.N."/>
            <person name="Subramanian S."/>
            <person name="Korpole S."/>
            <person name="Pinnaka A.K."/>
        </authorList>
    </citation>
    <scope>NUCLEOTIDE SEQUENCE [LARGE SCALE GENOMIC DNA]</scope>
    <source>
        <strain evidence="2 3">AK16</strain>
    </source>
</reference>
<dbReference type="AlphaFoldDB" id="R1I929"/>
<proteinExistence type="predicted"/>
<feature type="transmembrane region" description="Helical" evidence="1">
    <location>
        <begin position="6"/>
        <end position="30"/>
    </location>
</feature>
<name>R1I929_9GAMM</name>
<gene>
    <name evidence="2" type="ORF">D515_04436</name>
</gene>
<evidence type="ECO:0000313" key="3">
    <source>
        <dbReference type="Proteomes" id="UP000011223"/>
    </source>
</evidence>
<comment type="caution">
    <text evidence="2">The sequence shown here is derived from an EMBL/GenBank/DDBJ whole genome shotgun (WGS) entry which is preliminary data.</text>
</comment>
<organism evidence="2 3">
    <name type="scientific">Grimontia indica</name>
    <dbReference type="NCBI Taxonomy" id="1056512"/>
    <lineage>
        <taxon>Bacteria</taxon>
        <taxon>Pseudomonadati</taxon>
        <taxon>Pseudomonadota</taxon>
        <taxon>Gammaproteobacteria</taxon>
        <taxon>Vibrionales</taxon>
        <taxon>Vibrionaceae</taxon>
        <taxon>Grimontia</taxon>
    </lineage>
</organism>
<keyword evidence="3" id="KW-1185">Reference proteome</keyword>
<dbReference type="EMBL" id="ANFM02000061">
    <property type="protein sequence ID" value="EOD77241.1"/>
    <property type="molecule type" value="Genomic_DNA"/>
</dbReference>
<evidence type="ECO:0000313" key="2">
    <source>
        <dbReference type="EMBL" id="EOD77241.1"/>
    </source>
</evidence>
<evidence type="ECO:0000256" key="1">
    <source>
        <dbReference type="SAM" id="Phobius"/>
    </source>
</evidence>
<keyword evidence="1" id="KW-1133">Transmembrane helix</keyword>
<accession>R1I929</accession>
<keyword evidence="1" id="KW-0472">Membrane</keyword>
<sequence>MALFTGARWLITLSTVATLTFAYSAICFIVTRFANRAP</sequence>
<protein>
    <submittedName>
        <fullName evidence="2">Uncharacterized protein</fullName>
    </submittedName>
</protein>
<dbReference type="Proteomes" id="UP000011223">
    <property type="component" value="Unassembled WGS sequence"/>
</dbReference>